<evidence type="ECO:0000256" key="3">
    <source>
        <dbReference type="ARBA" id="ARBA00023125"/>
    </source>
</evidence>
<accession>A0A6G1EBW1</accession>
<evidence type="ECO:0000313" key="8">
    <source>
        <dbReference type="Proteomes" id="UP000479710"/>
    </source>
</evidence>
<keyword evidence="4" id="KW-0804">Transcription</keyword>
<evidence type="ECO:0000256" key="5">
    <source>
        <dbReference type="ARBA" id="ARBA00023242"/>
    </source>
</evidence>
<protein>
    <recommendedName>
        <fullName evidence="6">TF-B3 domain-containing protein</fullName>
    </recommendedName>
</protein>
<sequence length="176" mass="20909">MQTIPYRFAENFRDKIQGTIKLKACNEHASSSEDDQETLSASSYVFSPYTTRLTEVHRIKVEEKVRAVHSNYPVFVAVMTKSNIIRQPCYLAICRKYANKYLPRKEQMLTLQRQGRRWQVQFRINKRNLRMLSNGWRKFTRDNELQIGDTCLFELLSNKNSYTMNVQIIRKYSLLL</sequence>
<evidence type="ECO:0000256" key="2">
    <source>
        <dbReference type="ARBA" id="ARBA00023015"/>
    </source>
</evidence>
<dbReference type="OrthoDB" id="1666376at2759"/>
<dbReference type="InterPro" id="IPR044837">
    <property type="entry name" value="REM16-like"/>
</dbReference>
<dbReference type="GO" id="GO:0005634">
    <property type="term" value="C:nucleus"/>
    <property type="evidence" value="ECO:0007669"/>
    <property type="project" value="UniProtKB-SubCell"/>
</dbReference>
<dbReference type="Gene3D" id="2.40.330.10">
    <property type="entry name" value="DNA-binding pseudobarrel domain"/>
    <property type="match status" value="1"/>
</dbReference>
<keyword evidence="8" id="KW-1185">Reference proteome</keyword>
<gene>
    <name evidence="7" type="ORF">E2562_020641</name>
</gene>
<dbReference type="InterPro" id="IPR003340">
    <property type="entry name" value="B3_DNA-bd"/>
</dbReference>
<dbReference type="Proteomes" id="UP000479710">
    <property type="component" value="Unassembled WGS sequence"/>
</dbReference>
<feature type="domain" description="TF-B3" evidence="6">
    <location>
        <begin position="76"/>
        <end position="172"/>
    </location>
</feature>
<dbReference type="AlphaFoldDB" id="A0A6G1EBW1"/>
<keyword evidence="2" id="KW-0805">Transcription regulation</keyword>
<dbReference type="PANTHER" id="PTHR31391">
    <property type="entry name" value="B3 DOMAIN-CONTAINING PROTEIN OS11G0197600-RELATED"/>
    <property type="match status" value="1"/>
</dbReference>
<dbReference type="Pfam" id="PF02362">
    <property type="entry name" value="B3"/>
    <property type="match status" value="1"/>
</dbReference>
<keyword evidence="5" id="KW-0539">Nucleus</keyword>
<evidence type="ECO:0000256" key="4">
    <source>
        <dbReference type="ARBA" id="ARBA00023163"/>
    </source>
</evidence>
<name>A0A6G1EBW1_9ORYZ</name>
<evidence type="ECO:0000256" key="1">
    <source>
        <dbReference type="ARBA" id="ARBA00004123"/>
    </source>
</evidence>
<evidence type="ECO:0000313" key="7">
    <source>
        <dbReference type="EMBL" id="KAF0921954.1"/>
    </source>
</evidence>
<dbReference type="EMBL" id="SPHZ02000004">
    <property type="protein sequence ID" value="KAF0921954.1"/>
    <property type="molecule type" value="Genomic_DNA"/>
</dbReference>
<dbReference type="SMART" id="SM01019">
    <property type="entry name" value="B3"/>
    <property type="match status" value="1"/>
</dbReference>
<dbReference type="PANTHER" id="PTHR31391:SF106">
    <property type="entry name" value="B3 DOMAIN-CONTAINING PROTEIN OS01G0723500"/>
    <property type="match status" value="1"/>
</dbReference>
<comment type="caution">
    <text evidence="7">The sequence shown here is derived from an EMBL/GenBank/DDBJ whole genome shotgun (WGS) entry which is preliminary data.</text>
</comment>
<organism evidence="7 8">
    <name type="scientific">Oryza meyeriana var. granulata</name>
    <dbReference type="NCBI Taxonomy" id="110450"/>
    <lineage>
        <taxon>Eukaryota</taxon>
        <taxon>Viridiplantae</taxon>
        <taxon>Streptophyta</taxon>
        <taxon>Embryophyta</taxon>
        <taxon>Tracheophyta</taxon>
        <taxon>Spermatophyta</taxon>
        <taxon>Magnoliopsida</taxon>
        <taxon>Liliopsida</taxon>
        <taxon>Poales</taxon>
        <taxon>Poaceae</taxon>
        <taxon>BOP clade</taxon>
        <taxon>Oryzoideae</taxon>
        <taxon>Oryzeae</taxon>
        <taxon>Oryzinae</taxon>
        <taxon>Oryza</taxon>
        <taxon>Oryza meyeriana</taxon>
    </lineage>
</organism>
<dbReference type="GO" id="GO:0003677">
    <property type="term" value="F:DNA binding"/>
    <property type="evidence" value="ECO:0007669"/>
    <property type="project" value="UniProtKB-KW"/>
</dbReference>
<reference evidence="7 8" key="1">
    <citation type="submission" date="2019-11" db="EMBL/GenBank/DDBJ databases">
        <title>Whole genome sequence of Oryza granulata.</title>
        <authorList>
            <person name="Li W."/>
        </authorList>
    </citation>
    <scope>NUCLEOTIDE SEQUENCE [LARGE SCALE GENOMIC DNA]</scope>
    <source>
        <strain evidence="8">cv. Menghai</strain>
        <tissue evidence="7">Leaf</tissue>
    </source>
</reference>
<dbReference type="SUPFAM" id="SSF101936">
    <property type="entry name" value="DNA-binding pseudobarrel domain"/>
    <property type="match status" value="1"/>
</dbReference>
<comment type="subcellular location">
    <subcellularLocation>
        <location evidence="1">Nucleus</location>
    </subcellularLocation>
</comment>
<evidence type="ECO:0000259" key="6">
    <source>
        <dbReference type="PROSITE" id="PS50863"/>
    </source>
</evidence>
<dbReference type="InterPro" id="IPR015300">
    <property type="entry name" value="DNA-bd_pseudobarrel_sf"/>
</dbReference>
<dbReference type="PROSITE" id="PS50863">
    <property type="entry name" value="B3"/>
    <property type="match status" value="1"/>
</dbReference>
<dbReference type="CDD" id="cd10017">
    <property type="entry name" value="B3_DNA"/>
    <property type="match status" value="1"/>
</dbReference>
<keyword evidence="3" id="KW-0238">DNA-binding</keyword>
<proteinExistence type="predicted"/>